<accession>A0A1B2LX64</accession>
<dbReference type="NCBIfam" id="TIGR01488">
    <property type="entry name" value="HAD-SF-IB"/>
    <property type="match status" value="1"/>
</dbReference>
<dbReference type="Proteomes" id="UP000093391">
    <property type="component" value="Chromosome"/>
</dbReference>
<dbReference type="NCBIfam" id="TIGR01489">
    <property type="entry name" value="DKMTPPase-SF"/>
    <property type="match status" value="1"/>
</dbReference>
<dbReference type="Pfam" id="PF12710">
    <property type="entry name" value="HAD"/>
    <property type="match status" value="1"/>
</dbReference>
<name>A0A1B2LX64_9GAMM</name>
<evidence type="ECO:0000313" key="3">
    <source>
        <dbReference type="Proteomes" id="UP000093391"/>
    </source>
</evidence>
<evidence type="ECO:0000256" key="1">
    <source>
        <dbReference type="ARBA" id="ARBA00022801"/>
    </source>
</evidence>
<sequence>MPFYCQTFNPNLPSHIICDFDGTISLKDTTDYLLSCYGKDGWIEIEQQWEQGLIGSQSCMQQQVALLDMSVQQFHHCLDQIHIDAGFIDFAQSAAEAGIRLSIVSDGLDLAIHYILKKHQLSHIPVTANQLSQRTERTWQLDFPNQNSHCLAQSGTCKCKFTHNNNSHNILLIGDGRSDFCIAEQADYVFAKKSLIQHCQDKNIQHLAFEHFSDLMPALSQLIQHQSASVIPSRLVIA</sequence>
<dbReference type="PANTHER" id="PTHR28181:SF2">
    <property type="entry name" value="PHOSPHORIC MONOESTER HYDROLASE"/>
    <property type="match status" value="1"/>
</dbReference>
<proteinExistence type="predicted"/>
<dbReference type="GO" id="GO:0016791">
    <property type="term" value="F:phosphatase activity"/>
    <property type="evidence" value="ECO:0007669"/>
    <property type="project" value="InterPro"/>
</dbReference>
<keyword evidence="3" id="KW-1185">Reference proteome</keyword>
<dbReference type="InterPro" id="IPR050849">
    <property type="entry name" value="HAD-like_hydrolase_phosphatase"/>
</dbReference>
<dbReference type="AlphaFoldDB" id="A0A1B2LX64"/>
<dbReference type="Gene3D" id="3.40.50.1000">
    <property type="entry name" value="HAD superfamily/HAD-like"/>
    <property type="match status" value="1"/>
</dbReference>
<reference evidence="2 3" key="1">
    <citation type="submission" date="2016-08" db="EMBL/GenBank/DDBJ databases">
        <authorList>
            <person name="Seilhamer J.J."/>
        </authorList>
    </citation>
    <scope>NUCLEOTIDE SEQUENCE [LARGE SCALE GENOMIC DNA]</scope>
    <source>
        <strain evidence="2 3">BRTC-1</strain>
    </source>
</reference>
<dbReference type="PANTHER" id="PTHR28181">
    <property type="entry name" value="UPF0655 PROTEIN YCR015C"/>
    <property type="match status" value="1"/>
</dbReference>
<dbReference type="RefSeq" id="WP_067552780.1">
    <property type="nucleotide sequence ID" value="NZ_CP016895.1"/>
</dbReference>
<dbReference type="SUPFAM" id="SSF56784">
    <property type="entry name" value="HAD-like"/>
    <property type="match status" value="1"/>
</dbReference>
<gene>
    <name evidence="2" type="ORF">BFG52_03665</name>
</gene>
<dbReference type="InterPro" id="IPR006384">
    <property type="entry name" value="HAD_hydro_PyrdxlP_Pase-like"/>
</dbReference>
<protein>
    <submittedName>
        <fullName evidence="2">Phosphatase</fullName>
    </submittedName>
</protein>
<dbReference type="Gene3D" id="3.90.1470.20">
    <property type="match status" value="1"/>
</dbReference>
<dbReference type="EMBL" id="CP016895">
    <property type="protein sequence ID" value="AOA57538.1"/>
    <property type="molecule type" value="Genomic_DNA"/>
</dbReference>
<keyword evidence="1" id="KW-0378">Hydrolase</keyword>
<dbReference type="KEGG" id="ala:BFG52_03665"/>
<dbReference type="InterPro" id="IPR036412">
    <property type="entry name" value="HAD-like_sf"/>
</dbReference>
<dbReference type="InterPro" id="IPR023214">
    <property type="entry name" value="HAD_sf"/>
</dbReference>
<dbReference type="OrthoDB" id="9804940at2"/>
<dbReference type="STRING" id="1789224.BFG52_03665"/>
<organism evidence="2 3">
    <name type="scientific">Acinetobacter larvae</name>
    <dbReference type="NCBI Taxonomy" id="1789224"/>
    <lineage>
        <taxon>Bacteria</taxon>
        <taxon>Pseudomonadati</taxon>
        <taxon>Pseudomonadota</taxon>
        <taxon>Gammaproteobacteria</taxon>
        <taxon>Moraxellales</taxon>
        <taxon>Moraxellaceae</taxon>
        <taxon>Acinetobacter</taxon>
    </lineage>
</organism>
<evidence type="ECO:0000313" key="2">
    <source>
        <dbReference type="EMBL" id="AOA57538.1"/>
    </source>
</evidence>